<reference evidence="2" key="1">
    <citation type="submission" date="2006-12" db="EMBL/GenBank/DDBJ databases">
        <title>Complete sequence of Pyrobaculum islandicum DSM 4184.</title>
        <authorList>
            <person name="Copeland A."/>
            <person name="Lucas S."/>
            <person name="Lapidus A."/>
            <person name="Barry K."/>
            <person name="Detter J.C."/>
            <person name="Glavina del Rio T."/>
            <person name="Dalin E."/>
            <person name="Tice H."/>
            <person name="Pitluck S."/>
            <person name="Meincke L."/>
            <person name="Brettin T."/>
            <person name="Bruce D."/>
            <person name="Han C."/>
            <person name="Tapia R."/>
            <person name="Gilna P."/>
            <person name="Schmutz J."/>
            <person name="Larimer F."/>
            <person name="Land M."/>
            <person name="Hauser L."/>
            <person name="Kyrpides N."/>
            <person name="Mikhailova N."/>
            <person name="Cozen A.E."/>
            <person name="Fitz-Gibbon S.T."/>
            <person name="House C.H."/>
            <person name="Saltikov C."/>
            <person name="Lowe T."/>
            <person name="Richardson P."/>
        </authorList>
    </citation>
    <scope>NUCLEOTIDE SEQUENCE [LARGE SCALE GENOMIC DNA]</scope>
    <source>
        <strain evidence="2">DSM 4184</strain>
    </source>
</reference>
<accession>A1RUS7</accession>
<evidence type="ECO:0000313" key="2">
    <source>
        <dbReference type="EMBL" id="ABL88709.1"/>
    </source>
</evidence>
<dbReference type="PANTHER" id="PTHR18895:SF74">
    <property type="entry name" value="MTRF1L RELEASE FACTOR GLUTAMINE METHYLTRANSFERASE"/>
    <property type="match status" value="1"/>
</dbReference>
<dbReference type="RefSeq" id="WP_011763284.1">
    <property type="nucleotide sequence ID" value="NC_008701.1"/>
</dbReference>
<name>A1RUS7_PYRIL</name>
<keyword evidence="2" id="KW-0808">Transferase</keyword>
<dbReference type="GeneID" id="4618181"/>
<dbReference type="Proteomes" id="UP000002595">
    <property type="component" value="Chromosome"/>
</dbReference>
<dbReference type="STRING" id="384616.Pisl_1555"/>
<evidence type="ECO:0000259" key="1">
    <source>
        <dbReference type="Pfam" id="PF05175"/>
    </source>
</evidence>
<dbReference type="PANTHER" id="PTHR18895">
    <property type="entry name" value="HEMK METHYLTRANSFERASE"/>
    <property type="match status" value="1"/>
</dbReference>
<protein>
    <submittedName>
        <fullName evidence="2">Methyltransferase small</fullName>
    </submittedName>
</protein>
<dbReference type="Pfam" id="PF05175">
    <property type="entry name" value="MTS"/>
    <property type="match status" value="1"/>
</dbReference>
<dbReference type="CDD" id="cd02440">
    <property type="entry name" value="AdoMet_MTases"/>
    <property type="match status" value="1"/>
</dbReference>
<dbReference type="EMBL" id="CP000504">
    <property type="protein sequence ID" value="ABL88709.1"/>
    <property type="molecule type" value="Genomic_DNA"/>
</dbReference>
<dbReference type="Gene3D" id="3.40.50.150">
    <property type="entry name" value="Vaccinia Virus protein VP39"/>
    <property type="match status" value="1"/>
</dbReference>
<dbReference type="AlphaFoldDB" id="A1RUS7"/>
<organism evidence="2 3">
    <name type="scientific">Pyrobaculum islandicum (strain DSM 4184 / JCM 9189 / GEO3)</name>
    <dbReference type="NCBI Taxonomy" id="384616"/>
    <lineage>
        <taxon>Archaea</taxon>
        <taxon>Thermoproteota</taxon>
        <taxon>Thermoprotei</taxon>
        <taxon>Thermoproteales</taxon>
        <taxon>Thermoproteaceae</taxon>
        <taxon>Pyrobaculum</taxon>
    </lineage>
</organism>
<proteinExistence type="predicted"/>
<dbReference type="InterPro" id="IPR050320">
    <property type="entry name" value="N5-glutamine_MTase"/>
</dbReference>
<feature type="domain" description="Methyltransferase small" evidence="1">
    <location>
        <begin position="43"/>
        <end position="183"/>
    </location>
</feature>
<dbReference type="HOGENOM" id="CLU_1227697_0_0_2"/>
<gene>
    <name evidence="2" type="ordered locus">Pisl_1555</name>
</gene>
<dbReference type="GO" id="GO:0032259">
    <property type="term" value="P:methylation"/>
    <property type="evidence" value="ECO:0007669"/>
    <property type="project" value="UniProtKB-KW"/>
</dbReference>
<keyword evidence="3" id="KW-1185">Reference proteome</keyword>
<dbReference type="KEGG" id="pis:Pisl_1555"/>
<dbReference type="InterPro" id="IPR029063">
    <property type="entry name" value="SAM-dependent_MTases_sf"/>
</dbReference>
<sequence length="225" mass="24151">MLRAEIARAALRILHAASPAAVYRFRDMALYIPRGVFNPVFAVSTALAISHIDARGRVADLGTGSGAIAIALAKSPQVETVCAYDISPLALATARVNAEINRVAHKVAICPTRKALLAAAPYDVVTANPPYLPLDPRDEKDKNWCAGRHLEAIREITAQATHILKPGGTLYITASTLTDMKQAAKILAQHGLTPKIKACTTTPLDHICLIEAHKTPQLRHALPKP</sequence>
<dbReference type="InterPro" id="IPR007848">
    <property type="entry name" value="Small_mtfrase_dom"/>
</dbReference>
<evidence type="ECO:0000313" key="3">
    <source>
        <dbReference type="Proteomes" id="UP000002595"/>
    </source>
</evidence>
<keyword evidence="2" id="KW-0489">Methyltransferase</keyword>
<dbReference type="SUPFAM" id="SSF53335">
    <property type="entry name" value="S-adenosyl-L-methionine-dependent methyltransferases"/>
    <property type="match status" value="1"/>
</dbReference>
<dbReference type="GO" id="GO:0008168">
    <property type="term" value="F:methyltransferase activity"/>
    <property type="evidence" value="ECO:0007669"/>
    <property type="project" value="UniProtKB-KW"/>
</dbReference>
<dbReference type="eggNOG" id="arCOG00109">
    <property type="taxonomic scope" value="Archaea"/>
</dbReference>